<dbReference type="Pfam" id="PF07028">
    <property type="entry name" value="DUF1319"/>
    <property type="match status" value="1"/>
</dbReference>
<evidence type="ECO:0000313" key="2">
    <source>
        <dbReference type="EMBL" id="GJS71690.1"/>
    </source>
</evidence>
<reference evidence="2" key="2">
    <citation type="submission" date="2022-01" db="EMBL/GenBank/DDBJ databases">
        <authorList>
            <person name="Yamashiro T."/>
            <person name="Shiraishi A."/>
            <person name="Satake H."/>
            <person name="Nakayama K."/>
        </authorList>
    </citation>
    <scope>NUCLEOTIDE SEQUENCE</scope>
</reference>
<feature type="coiled-coil region" evidence="1">
    <location>
        <begin position="60"/>
        <end position="94"/>
    </location>
</feature>
<proteinExistence type="predicted"/>
<reference evidence="2" key="1">
    <citation type="journal article" date="2022" name="Int. J. Mol. Sci.">
        <title>Draft Genome of Tanacetum Coccineum: Genomic Comparison of Closely Related Tanacetum-Family Plants.</title>
        <authorList>
            <person name="Yamashiro T."/>
            <person name="Shiraishi A."/>
            <person name="Nakayama K."/>
            <person name="Satake H."/>
        </authorList>
    </citation>
    <scope>NUCLEOTIDE SEQUENCE</scope>
</reference>
<dbReference type="Proteomes" id="UP001151760">
    <property type="component" value="Unassembled WGS sequence"/>
</dbReference>
<protein>
    <submittedName>
        <fullName evidence="2">TPA: Orf y</fullName>
    </submittedName>
</protein>
<organism evidence="2 3">
    <name type="scientific">Tanacetum coccineum</name>
    <dbReference type="NCBI Taxonomy" id="301880"/>
    <lineage>
        <taxon>Eukaryota</taxon>
        <taxon>Viridiplantae</taxon>
        <taxon>Streptophyta</taxon>
        <taxon>Embryophyta</taxon>
        <taxon>Tracheophyta</taxon>
        <taxon>Spermatophyta</taxon>
        <taxon>Magnoliopsida</taxon>
        <taxon>eudicotyledons</taxon>
        <taxon>Gunneridae</taxon>
        <taxon>Pentapetalae</taxon>
        <taxon>asterids</taxon>
        <taxon>campanulids</taxon>
        <taxon>Asterales</taxon>
        <taxon>Asteraceae</taxon>
        <taxon>Asteroideae</taxon>
        <taxon>Anthemideae</taxon>
        <taxon>Anthemidinae</taxon>
        <taxon>Tanacetum</taxon>
    </lineage>
</organism>
<feature type="coiled-coil region" evidence="1">
    <location>
        <begin position="192"/>
        <end position="219"/>
    </location>
</feature>
<sequence>MSERFEQEIQYWYDNSRTVDPEYITFNETSPKPTSTDLANNLACVYSRLNLFSKVALKNYKSISEKQKELESRVQNCQEKLESCEELLRKTQSETRKSLQQISTEIQQSKPLTKREVLNLVQEIAEQPNQETHHWMNLANQKATTEYQEAIQATEDLESPAVGFAKTSDYKGGLVVQVNVVIKQNNTLLYLATKQSQKLVELEEKFDKLKQEIHMIIEKEVQPVDLEDSISSLTKRLDNFYISGKLPVKRIDGKIHVFEDPNKIFKEQFEKESKKLLPEDQASSTEVLHKHKQNCQLKKIKSAATDKLPKIGIK</sequence>
<keyword evidence="3" id="KW-1185">Reference proteome</keyword>
<evidence type="ECO:0000313" key="3">
    <source>
        <dbReference type="Proteomes" id="UP001151760"/>
    </source>
</evidence>
<gene>
    <name evidence="2" type="ORF">Tco_0704531</name>
</gene>
<dbReference type="EMBL" id="BQNB010010024">
    <property type="protein sequence ID" value="GJS71690.1"/>
    <property type="molecule type" value="Genomic_DNA"/>
</dbReference>
<accession>A0ABQ4Y2V8</accession>
<keyword evidence="1" id="KW-0175">Coiled coil</keyword>
<comment type="caution">
    <text evidence="2">The sequence shown here is derived from an EMBL/GenBank/DDBJ whole genome shotgun (WGS) entry which is preliminary data.</text>
</comment>
<dbReference type="InterPro" id="IPR010746">
    <property type="entry name" value="CYMV_Orf1"/>
</dbReference>
<evidence type="ECO:0000256" key="1">
    <source>
        <dbReference type="SAM" id="Coils"/>
    </source>
</evidence>
<name>A0ABQ4Y2V8_9ASTR</name>